<reference evidence="2" key="1">
    <citation type="journal article" date="2019" name="Int. J. Syst. Evol. Microbiol.">
        <title>The Global Catalogue of Microorganisms (GCM) 10K type strain sequencing project: providing services to taxonomists for standard genome sequencing and annotation.</title>
        <authorList>
            <consortium name="The Broad Institute Genomics Platform"/>
            <consortium name="The Broad Institute Genome Sequencing Center for Infectious Disease"/>
            <person name="Wu L."/>
            <person name="Ma J."/>
        </authorList>
    </citation>
    <scope>NUCLEOTIDE SEQUENCE [LARGE SCALE GENOMIC DNA]</scope>
    <source>
        <strain evidence="2">ZS-35-S2</strain>
    </source>
</reference>
<dbReference type="RefSeq" id="WP_209739313.1">
    <property type="nucleotide sequence ID" value="NZ_CP072611.1"/>
</dbReference>
<sequence>MSVTLWFESGLAADLSGAAAVAALATGKVVLEKGTTVSIPVCGAGLPVGLPAHRPRG</sequence>
<name>A0ABW5CP13_9HYPH</name>
<dbReference type="Proteomes" id="UP001597371">
    <property type="component" value="Unassembled WGS sequence"/>
</dbReference>
<gene>
    <name evidence="1" type="ORF">ACFSKQ_10925</name>
</gene>
<accession>A0ABW5CP13</accession>
<comment type="caution">
    <text evidence="1">The sequence shown here is derived from an EMBL/GenBank/DDBJ whole genome shotgun (WGS) entry which is preliminary data.</text>
</comment>
<dbReference type="EMBL" id="JBHUIJ010000013">
    <property type="protein sequence ID" value="MFD2237970.1"/>
    <property type="molecule type" value="Genomic_DNA"/>
</dbReference>
<protein>
    <submittedName>
        <fullName evidence="1">Uncharacterized protein</fullName>
    </submittedName>
</protein>
<evidence type="ECO:0000313" key="1">
    <source>
        <dbReference type="EMBL" id="MFD2237970.1"/>
    </source>
</evidence>
<organism evidence="1 2">
    <name type="scientific">Aureimonas populi</name>
    <dbReference type="NCBI Taxonomy" id="1701758"/>
    <lineage>
        <taxon>Bacteria</taxon>
        <taxon>Pseudomonadati</taxon>
        <taxon>Pseudomonadota</taxon>
        <taxon>Alphaproteobacteria</taxon>
        <taxon>Hyphomicrobiales</taxon>
        <taxon>Aurantimonadaceae</taxon>
        <taxon>Aureimonas</taxon>
    </lineage>
</organism>
<proteinExistence type="predicted"/>
<evidence type="ECO:0000313" key="2">
    <source>
        <dbReference type="Proteomes" id="UP001597371"/>
    </source>
</evidence>
<keyword evidence="2" id="KW-1185">Reference proteome</keyword>